<dbReference type="GO" id="GO:0030261">
    <property type="term" value="P:chromosome condensation"/>
    <property type="evidence" value="ECO:0007669"/>
    <property type="project" value="UniProtKB-UniRule"/>
</dbReference>
<keyword evidence="4 8" id="KW-0749">Sporulation</keyword>
<comment type="similarity">
    <text evidence="8">Belongs to the RacA family.</text>
</comment>
<keyword evidence="5 8" id="KW-0175">Coiled coil</keyword>
<keyword evidence="3 8" id="KW-0159">Chromosome partition</keyword>
<dbReference type="InterPro" id="IPR023522">
    <property type="entry name" value="Chrosome_anchoring_RacA"/>
</dbReference>
<keyword evidence="11" id="KW-1185">Reference proteome</keyword>
<dbReference type="GO" id="GO:0003690">
    <property type="term" value="F:double-stranded DNA binding"/>
    <property type="evidence" value="ECO:0007669"/>
    <property type="project" value="UniProtKB-UniRule"/>
</dbReference>
<reference evidence="11" key="1">
    <citation type="submission" date="2016-09" db="EMBL/GenBank/DDBJ databases">
        <authorList>
            <person name="Varghese N."/>
            <person name="Submissions S."/>
        </authorList>
    </citation>
    <scope>NUCLEOTIDE SEQUENCE [LARGE SCALE GENOMIC DNA]</scope>
    <source>
        <strain evidence="11">25nlg</strain>
    </source>
</reference>
<feature type="coiled-coil region" evidence="8">
    <location>
        <begin position="84"/>
        <end position="151"/>
    </location>
</feature>
<dbReference type="Proteomes" id="UP000242662">
    <property type="component" value="Unassembled WGS sequence"/>
</dbReference>
<evidence type="ECO:0000256" key="5">
    <source>
        <dbReference type="ARBA" id="ARBA00023054"/>
    </source>
</evidence>
<proteinExistence type="inferred from homology"/>
<keyword evidence="6 8" id="KW-0238">DNA-binding</keyword>
<name>A0A1G6HB67_9BACI</name>
<dbReference type="SUPFAM" id="SSF46955">
    <property type="entry name" value="Putative DNA-binding domain"/>
    <property type="match status" value="1"/>
</dbReference>
<keyword evidence="2 8" id="KW-0132">Cell division</keyword>
<evidence type="ECO:0000256" key="8">
    <source>
        <dbReference type="HAMAP-Rule" id="MF_01170"/>
    </source>
</evidence>
<protein>
    <recommendedName>
        <fullName evidence="8">Chromosome-anchoring protein RacA</fullName>
    </recommendedName>
</protein>
<organism evidence="10 11">
    <name type="scientific">Shouchella lonarensis</name>
    <dbReference type="NCBI Taxonomy" id="1464122"/>
    <lineage>
        <taxon>Bacteria</taxon>
        <taxon>Bacillati</taxon>
        <taxon>Bacillota</taxon>
        <taxon>Bacilli</taxon>
        <taxon>Bacillales</taxon>
        <taxon>Bacillaceae</taxon>
        <taxon>Shouchella</taxon>
    </lineage>
</organism>
<dbReference type="GO" id="GO:0005737">
    <property type="term" value="C:cytoplasm"/>
    <property type="evidence" value="ECO:0007669"/>
    <property type="project" value="UniProtKB-SubCell"/>
</dbReference>
<dbReference type="STRING" id="1464122.SAMN05421737_103131"/>
<comment type="function">
    <text evidence="8">Required for the formation of axial filaments and for anchoring the origin regions at the cell poles in sporulating cells, thus ensuring proper chromosome segregation in the prespore. Binds in a dispersed manner throughout the chromosome but preferentially to sites clustered in the origin portion of the chromosome, causing condensation of the chromosome and its remodeling into an elongated, anchored structure.</text>
</comment>
<dbReference type="Gene3D" id="1.10.1660.10">
    <property type="match status" value="1"/>
</dbReference>
<evidence type="ECO:0000256" key="6">
    <source>
        <dbReference type="ARBA" id="ARBA00023125"/>
    </source>
</evidence>
<feature type="domain" description="HTH merR-type" evidence="9">
    <location>
        <begin position="6"/>
        <end position="65"/>
    </location>
</feature>
<dbReference type="Pfam" id="PF13411">
    <property type="entry name" value="MerR_1"/>
    <property type="match status" value="1"/>
</dbReference>
<dbReference type="GO" id="GO:0006355">
    <property type="term" value="P:regulation of DNA-templated transcription"/>
    <property type="evidence" value="ECO:0007669"/>
    <property type="project" value="InterPro"/>
</dbReference>
<dbReference type="RefSeq" id="WP_176763787.1">
    <property type="nucleotide sequence ID" value="NZ_FMYM01000003.1"/>
</dbReference>
<evidence type="ECO:0000259" key="9">
    <source>
        <dbReference type="Pfam" id="PF13411"/>
    </source>
</evidence>
<dbReference type="NCBIfam" id="NF009647">
    <property type="entry name" value="PRK13182.1-2"/>
    <property type="match status" value="1"/>
</dbReference>
<keyword evidence="7 8" id="KW-0131">Cell cycle</keyword>
<dbReference type="EMBL" id="FMYM01000003">
    <property type="protein sequence ID" value="SDB91384.1"/>
    <property type="molecule type" value="Genomic_DNA"/>
</dbReference>
<sequence length="181" mass="21149">MTLLKTKDISDRLDVNPTTVQRWTKFFGIEHNTNEHGHYVYKEQQIATFAYIQKQLQEGKKMKDIAFNGQTKRRAAVRIPSVPKEQYEAKLEKVLVQVNDLEEKLSTKADDIVSYQLLKHRSELDEMVSLIEQLEKRLEAMDEKMSQHLAAAVNEQPRETTFPNKVRQGPWRAIMKLFSFA</sequence>
<evidence type="ECO:0000256" key="1">
    <source>
        <dbReference type="ARBA" id="ARBA00022490"/>
    </source>
</evidence>
<evidence type="ECO:0000313" key="10">
    <source>
        <dbReference type="EMBL" id="SDB91384.1"/>
    </source>
</evidence>
<keyword evidence="1 8" id="KW-0963">Cytoplasm</keyword>
<evidence type="ECO:0000256" key="3">
    <source>
        <dbReference type="ARBA" id="ARBA00022829"/>
    </source>
</evidence>
<dbReference type="GO" id="GO:0007059">
    <property type="term" value="P:chromosome segregation"/>
    <property type="evidence" value="ECO:0007669"/>
    <property type="project" value="UniProtKB-UniRule"/>
</dbReference>
<dbReference type="GO" id="GO:0030435">
    <property type="term" value="P:sporulation resulting in formation of a cellular spore"/>
    <property type="evidence" value="ECO:0007669"/>
    <property type="project" value="UniProtKB-UniRule"/>
</dbReference>
<dbReference type="HAMAP" id="MF_01170">
    <property type="entry name" value="RacA"/>
    <property type="match status" value="1"/>
</dbReference>
<accession>A0A1G6HB67</accession>
<evidence type="ECO:0000256" key="7">
    <source>
        <dbReference type="ARBA" id="ARBA00023306"/>
    </source>
</evidence>
<dbReference type="InterPro" id="IPR009061">
    <property type="entry name" value="DNA-bd_dom_put_sf"/>
</dbReference>
<dbReference type="InterPro" id="IPR000551">
    <property type="entry name" value="MerR-type_HTH_dom"/>
</dbReference>
<comment type="subcellular location">
    <subcellularLocation>
        <location evidence="8">Cytoplasm</location>
    </subcellularLocation>
    <text evidence="8">Localizes to cell poles and nucleoid.</text>
</comment>
<dbReference type="AlphaFoldDB" id="A0A1G6HB67"/>
<gene>
    <name evidence="8" type="primary">racA</name>
    <name evidence="10" type="ORF">SAMN05421737_103131</name>
</gene>
<evidence type="ECO:0000256" key="4">
    <source>
        <dbReference type="ARBA" id="ARBA00022969"/>
    </source>
</evidence>
<evidence type="ECO:0000313" key="11">
    <source>
        <dbReference type="Proteomes" id="UP000242662"/>
    </source>
</evidence>
<evidence type="ECO:0000256" key="2">
    <source>
        <dbReference type="ARBA" id="ARBA00022618"/>
    </source>
</evidence>
<dbReference type="GO" id="GO:0008356">
    <property type="term" value="P:asymmetric cell division"/>
    <property type="evidence" value="ECO:0007669"/>
    <property type="project" value="UniProtKB-UniRule"/>
</dbReference>
<feature type="DNA-binding region" description="H-T-H motif" evidence="8">
    <location>
        <begin position="6"/>
        <end position="26"/>
    </location>
</feature>